<keyword evidence="1" id="KW-0479">Metal-binding</keyword>
<evidence type="ECO:0000313" key="7">
    <source>
        <dbReference type="Proteomes" id="UP000325780"/>
    </source>
</evidence>
<dbReference type="PROSITE" id="PS00498">
    <property type="entry name" value="TYROSINASE_2"/>
    <property type="match status" value="1"/>
</dbReference>
<evidence type="ECO:0000256" key="1">
    <source>
        <dbReference type="ARBA" id="ARBA00022723"/>
    </source>
</evidence>
<feature type="signal peptide" evidence="4">
    <location>
        <begin position="1"/>
        <end position="20"/>
    </location>
</feature>
<keyword evidence="7" id="KW-1185">Reference proteome</keyword>
<evidence type="ECO:0000313" key="6">
    <source>
        <dbReference type="EMBL" id="KAE8153500.1"/>
    </source>
</evidence>
<accession>A0A5N6U4R0</accession>
<dbReference type="InterPro" id="IPR008922">
    <property type="entry name" value="Di-copper_centre_dom_sf"/>
</dbReference>
<dbReference type="Pfam" id="PF00264">
    <property type="entry name" value="Tyrosinase"/>
    <property type="match status" value="1"/>
</dbReference>
<proteinExistence type="predicted"/>
<dbReference type="SUPFAM" id="SSF48056">
    <property type="entry name" value="Di-copper centre-containing domain"/>
    <property type="match status" value="1"/>
</dbReference>
<dbReference type="PANTHER" id="PTHR11474:SF125">
    <property type="entry name" value="N-ACETYL-6-HYDROXYTRYPTOPHAN OXIDASE IVOB-RELATED"/>
    <property type="match status" value="1"/>
</dbReference>
<name>A0A5N6U4R0_ASPAV</name>
<evidence type="ECO:0000256" key="3">
    <source>
        <dbReference type="ARBA" id="ARBA00023008"/>
    </source>
</evidence>
<keyword evidence="3" id="KW-0186">Copper</keyword>
<evidence type="ECO:0000256" key="4">
    <source>
        <dbReference type="SAM" id="SignalP"/>
    </source>
</evidence>
<reference evidence="6 7" key="1">
    <citation type="submission" date="2019-04" db="EMBL/GenBank/DDBJ databases">
        <title>Friends and foes A comparative genomics study of 23 Aspergillus species from section Flavi.</title>
        <authorList>
            <consortium name="DOE Joint Genome Institute"/>
            <person name="Kjaerbolling I."/>
            <person name="Vesth T."/>
            <person name="Frisvad J.C."/>
            <person name="Nybo J.L."/>
            <person name="Theobald S."/>
            <person name="Kildgaard S."/>
            <person name="Isbrandt T."/>
            <person name="Kuo A."/>
            <person name="Sato A."/>
            <person name="Lyhne E.K."/>
            <person name="Kogle M.E."/>
            <person name="Wiebenga A."/>
            <person name="Kun R.S."/>
            <person name="Lubbers R.J."/>
            <person name="Makela M.R."/>
            <person name="Barry K."/>
            <person name="Chovatia M."/>
            <person name="Clum A."/>
            <person name="Daum C."/>
            <person name="Haridas S."/>
            <person name="He G."/>
            <person name="LaButti K."/>
            <person name="Lipzen A."/>
            <person name="Mondo S."/>
            <person name="Riley R."/>
            <person name="Salamov A."/>
            <person name="Simmons B.A."/>
            <person name="Magnuson J.K."/>
            <person name="Henrissat B."/>
            <person name="Mortensen U.H."/>
            <person name="Larsen T.O."/>
            <person name="Devries R.P."/>
            <person name="Grigoriev I.V."/>
            <person name="Machida M."/>
            <person name="Baker S.E."/>
            <person name="Andersen M.R."/>
        </authorList>
    </citation>
    <scope>NUCLEOTIDE SEQUENCE [LARGE SCALE GENOMIC DNA]</scope>
    <source>
        <strain evidence="6 7">IBT 18842</strain>
    </source>
</reference>
<dbReference type="AlphaFoldDB" id="A0A5N6U4R0"/>
<dbReference type="InterPro" id="IPR050316">
    <property type="entry name" value="Tyrosinase/Hemocyanin"/>
</dbReference>
<sequence length="391" mass="44535">MLFKRLFWGACTLLPLGALGLDRADFTHEEIENGGALKRLARESLGNIQHEHRRSQCRLEDAQVRKEWRELPQTARLEFIGAIQCLQDTPPTISADLMEIYPGVKSRYDEFLAVHIQLVKHIHFTADFLAWHRYFIHLFEQDLKSKCNFTGSLPYWEWGFDAAAPQDSPIFNGEPDSFGSNGEFIPNREPVYWDAIKDYVPPGTGGGCIYQGPFSNYSIDMGPINTPGLTPVDYDFAYNPHCVTRDLLPSITSISLAFRNTTDLILSYDTIEWFQAVMQKDPRYPLPHVPHGVHRAGHVGTGRVMADVAGSPGDPVFWIHHAQIDRVWTIWQGLDPETRRNAIWGTHTIWNDPPSPEMSLDEMLGYFFVGEDVMFGDVMDTLSGPFCYYYT</sequence>
<dbReference type="GO" id="GO:0016491">
    <property type="term" value="F:oxidoreductase activity"/>
    <property type="evidence" value="ECO:0007669"/>
    <property type="project" value="UniProtKB-KW"/>
</dbReference>
<dbReference type="PANTHER" id="PTHR11474">
    <property type="entry name" value="TYROSINASE FAMILY MEMBER"/>
    <property type="match status" value="1"/>
</dbReference>
<organism evidence="6 7">
    <name type="scientific">Aspergillus avenaceus</name>
    <dbReference type="NCBI Taxonomy" id="36643"/>
    <lineage>
        <taxon>Eukaryota</taxon>
        <taxon>Fungi</taxon>
        <taxon>Dikarya</taxon>
        <taxon>Ascomycota</taxon>
        <taxon>Pezizomycotina</taxon>
        <taxon>Eurotiomycetes</taxon>
        <taxon>Eurotiomycetidae</taxon>
        <taxon>Eurotiales</taxon>
        <taxon>Aspergillaceae</taxon>
        <taxon>Aspergillus</taxon>
        <taxon>Aspergillus subgen. Circumdati</taxon>
    </lineage>
</organism>
<dbReference type="OrthoDB" id="6132182at2759"/>
<gene>
    <name evidence="6" type="ORF">BDV25DRAFT_168743</name>
</gene>
<dbReference type="GO" id="GO:0046872">
    <property type="term" value="F:metal ion binding"/>
    <property type="evidence" value="ECO:0007669"/>
    <property type="project" value="UniProtKB-KW"/>
</dbReference>
<evidence type="ECO:0000259" key="5">
    <source>
        <dbReference type="PROSITE" id="PS00498"/>
    </source>
</evidence>
<dbReference type="Gene3D" id="1.10.1280.10">
    <property type="entry name" value="Di-copper center containing domain from catechol oxidase"/>
    <property type="match status" value="1"/>
</dbReference>
<evidence type="ECO:0000256" key="2">
    <source>
        <dbReference type="ARBA" id="ARBA00023002"/>
    </source>
</evidence>
<keyword evidence="4" id="KW-0732">Signal</keyword>
<dbReference type="PRINTS" id="PR00092">
    <property type="entry name" value="TYROSINASE"/>
</dbReference>
<dbReference type="InterPro" id="IPR002227">
    <property type="entry name" value="Tyrosinase_Cu-bd"/>
</dbReference>
<dbReference type="EMBL" id="ML742038">
    <property type="protein sequence ID" value="KAE8153500.1"/>
    <property type="molecule type" value="Genomic_DNA"/>
</dbReference>
<feature type="chain" id="PRO_5025051931" description="Tyrosinase copper-binding domain-containing protein" evidence="4">
    <location>
        <begin position="21"/>
        <end position="391"/>
    </location>
</feature>
<protein>
    <recommendedName>
        <fullName evidence="5">Tyrosinase copper-binding domain-containing protein</fullName>
    </recommendedName>
</protein>
<dbReference type="Proteomes" id="UP000325780">
    <property type="component" value="Unassembled WGS sequence"/>
</dbReference>
<keyword evidence="2" id="KW-0560">Oxidoreductase</keyword>
<feature type="domain" description="Tyrosinase copper-binding" evidence="5">
    <location>
        <begin position="314"/>
        <end position="325"/>
    </location>
</feature>